<accession>A0A2X1XEH2</accession>
<evidence type="ECO:0000313" key="2">
    <source>
        <dbReference type="Proteomes" id="UP000254400"/>
    </source>
</evidence>
<organism evidence="1 2">
    <name type="scientific">Paenibacillus polymyxa</name>
    <name type="common">Bacillus polymyxa</name>
    <dbReference type="NCBI Taxonomy" id="1406"/>
    <lineage>
        <taxon>Bacteria</taxon>
        <taxon>Bacillati</taxon>
        <taxon>Bacillota</taxon>
        <taxon>Bacilli</taxon>
        <taxon>Bacillales</taxon>
        <taxon>Paenibacillaceae</taxon>
        <taxon>Paenibacillus</taxon>
    </lineage>
</organism>
<sequence>MKKLISRPLSLSLFSLLVFVTSHDLITVFYHGANH</sequence>
<evidence type="ECO:0000313" key="1">
    <source>
        <dbReference type="EMBL" id="SUA69438.1"/>
    </source>
</evidence>
<dbReference type="EMBL" id="UGSC01000001">
    <property type="protein sequence ID" value="SUA69438.1"/>
    <property type="molecule type" value="Genomic_DNA"/>
</dbReference>
<gene>
    <name evidence="1" type="ORF">NCTC10343_02296</name>
</gene>
<protein>
    <submittedName>
        <fullName evidence="1">Uncharacterized protein</fullName>
    </submittedName>
</protein>
<reference evidence="1 2" key="1">
    <citation type="submission" date="2018-06" db="EMBL/GenBank/DDBJ databases">
        <authorList>
            <consortium name="Pathogen Informatics"/>
            <person name="Doyle S."/>
        </authorList>
    </citation>
    <scope>NUCLEOTIDE SEQUENCE [LARGE SCALE GENOMIC DNA]</scope>
    <source>
        <strain evidence="1 2">NCTC10343</strain>
    </source>
</reference>
<dbReference type="AlphaFoldDB" id="A0A2X1XEH2"/>
<dbReference type="Proteomes" id="UP000254400">
    <property type="component" value="Unassembled WGS sequence"/>
</dbReference>
<proteinExistence type="predicted"/>
<name>A0A2X1XEH2_PAEPO</name>